<dbReference type="InterPro" id="IPR018873">
    <property type="entry name" value="KilA-N_DNA-bd_domain"/>
</dbReference>
<dbReference type="EMBL" id="SOJN01000117">
    <property type="protein sequence ID" value="TET44630.1"/>
    <property type="molecule type" value="Genomic_DNA"/>
</dbReference>
<evidence type="ECO:0000313" key="3">
    <source>
        <dbReference type="Proteomes" id="UP000315525"/>
    </source>
</evidence>
<dbReference type="Pfam" id="PF10543">
    <property type="entry name" value="ORF6N"/>
    <property type="match status" value="1"/>
</dbReference>
<reference evidence="2 3" key="1">
    <citation type="submission" date="2019-03" db="EMBL/GenBank/DDBJ databases">
        <title>Metabolic potential of uncultured bacteria and archaea associated with petroleum seepage in deep-sea sediments.</title>
        <authorList>
            <person name="Dong X."/>
            <person name="Hubert C."/>
        </authorList>
    </citation>
    <scope>NUCLEOTIDE SEQUENCE [LARGE SCALE GENOMIC DNA]</scope>
    <source>
        <strain evidence="2">E44_bin18</strain>
    </source>
</reference>
<name>A0A523UQ22_UNCT6</name>
<dbReference type="Proteomes" id="UP000315525">
    <property type="component" value="Unassembled WGS sequence"/>
</dbReference>
<protein>
    <submittedName>
        <fullName evidence="2">ORF6N domain-containing protein</fullName>
    </submittedName>
</protein>
<evidence type="ECO:0000259" key="1">
    <source>
        <dbReference type="Pfam" id="PF10543"/>
    </source>
</evidence>
<organism evidence="2 3">
    <name type="scientific">candidate division TA06 bacterium</name>
    <dbReference type="NCBI Taxonomy" id="2250710"/>
    <lineage>
        <taxon>Bacteria</taxon>
        <taxon>Bacteria division TA06</taxon>
    </lineage>
</organism>
<sequence length="176" mass="20031">MGARKSTSLIPAERIERSILLIRGEKVMLDADLAILYGVSTKALNQAVKRNRDRFPPDFMFRLTNGEKKRVVTNCDHLQSLKFSAALPHAFTEQGVAMLSTVLHSKRAVQVNIEIMRAFVRLRQMIASHAELARKLNALENKYDTQFKVVFDAIRQLMIPPELKRKPIGFSGKKKK</sequence>
<dbReference type="AlphaFoldDB" id="A0A523UQ22"/>
<evidence type="ECO:0000313" key="2">
    <source>
        <dbReference type="EMBL" id="TET44630.1"/>
    </source>
</evidence>
<accession>A0A523UQ22</accession>
<feature type="domain" description="KilA-N DNA-binding" evidence="1">
    <location>
        <begin position="18"/>
        <end position="102"/>
    </location>
</feature>
<comment type="caution">
    <text evidence="2">The sequence shown here is derived from an EMBL/GenBank/DDBJ whole genome shotgun (WGS) entry which is preliminary data.</text>
</comment>
<proteinExistence type="predicted"/>
<gene>
    <name evidence="2" type="ORF">E3J62_09740</name>
</gene>